<protein>
    <submittedName>
        <fullName evidence="1">Uncharacterized protein</fullName>
    </submittedName>
</protein>
<dbReference type="Proteomes" id="UP000037237">
    <property type="component" value="Unassembled WGS sequence"/>
</dbReference>
<evidence type="ECO:0000313" key="2">
    <source>
        <dbReference type="Proteomes" id="UP000037237"/>
    </source>
</evidence>
<organism evidence="1 2">
    <name type="scientific">miscellaneous Crenarchaeota group-1 archaeon SG8-32-1</name>
    <dbReference type="NCBI Taxonomy" id="1685124"/>
    <lineage>
        <taxon>Archaea</taxon>
        <taxon>Candidatus Bathyarchaeota</taxon>
        <taxon>MCG-1</taxon>
    </lineage>
</organism>
<name>A0A0M0BU97_9ARCH</name>
<evidence type="ECO:0000313" key="1">
    <source>
        <dbReference type="EMBL" id="KON32024.1"/>
    </source>
</evidence>
<gene>
    <name evidence="1" type="ORF">AC477_03495</name>
</gene>
<dbReference type="AlphaFoldDB" id="A0A0M0BU97"/>
<accession>A0A0M0BU97</accession>
<dbReference type="EMBL" id="LFWU01000080">
    <property type="protein sequence ID" value="KON32024.1"/>
    <property type="molecule type" value="Genomic_DNA"/>
</dbReference>
<reference evidence="1 2" key="1">
    <citation type="submission" date="2015-06" db="EMBL/GenBank/DDBJ databases">
        <title>New insights into the roles of widespread benthic archaea in carbon and nitrogen cycling.</title>
        <authorList>
            <person name="Lazar C.S."/>
            <person name="Baker B.J."/>
            <person name="Seitz K.W."/>
            <person name="Hyde A.S."/>
            <person name="Dick G.J."/>
            <person name="Hinrichs K.-U."/>
            <person name="Teske A.P."/>
        </authorList>
    </citation>
    <scope>NUCLEOTIDE SEQUENCE [LARGE SCALE GENOMIC DNA]</scope>
    <source>
        <strain evidence="1">SG8-32-1</strain>
    </source>
</reference>
<proteinExistence type="predicted"/>
<sequence>MSASKLDSSKNPLIMPWLAKELEREIPNVDIHGSERKLLDFAFQDLEVCLDSECSKVSFDYIEKALNDEANQDEVKSFLKVWTTRWLEKWRERVTLCQKIPQISLSHIKIKNRAAKVFKQMEKEKELKSLVIQKLINKGEVCMVELIAENLIIEEIANRLKANNKKETTNWSTLDPLDIFQEVVPRINRLTERKVPIIHLKLMMDI</sequence>
<comment type="caution">
    <text evidence="1">The sequence shown here is derived from an EMBL/GenBank/DDBJ whole genome shotgun (WGS) entry which is preliminary data.</text>
</comment>